<dbReference type="EC" id="2.8.2.20" evidence="2 5"/>
<evidence type="ECO:0000256" key="4">
    <source>
        <dbReference type="ARBA" id="ARBA00048460"/>
    </source>
</evidence>
<evidence type="ECO:0000313" key="7">
    <source>
        <dbReference type="RefSeq" id="XP_017770949.1"/>
    </source>
</evidence>
<evidence type="ECO:0000256" key="3">
    <source>
        <dbReference type="ARBA" id="ARBA00022679"/>
    </source>
</evidence>
<protein>
    <recommendedName>
        <fullName evidence="2 5">Protein-tyrosine sulfotransferase</fullName>
        <ecNumber evidence="2 5">2.8.2.20</ecNumber>
    </recommendedName>
</protein>
<proteinExistence type="inferred from homology"/>
<evidence type="ECO:0000256" key="5">
    <source>
        <dbReference type="RuleBase" id="RU365018"/>
    </source>
</evidence>
<reference evidence="7" key="1">
    <citation type="submission" date="2025-08" db="UniProtKB">
        <authorList>
            <consortium name="RefSeq"/>
        </authorList>
    </citation>
    <scope>IDENTIFICATION</scope>
    <source>
        <tissue evidence="7">Whole Larva</tissue>
    </source>
</reference>
<dbReference type="Pfam" id="PF13469">
    <property type="entry name" value="Sulfotransfer_3"/>
    <property type="match status" value="1"/>
</dbReference>
<evidence type="ECO:0000256" key="1">
    <source>
        <dbReference type="ARBA" id="ARBA00009988"/>
    </source>
</evidence>
<dbReference type="Proteomes" id="UP000695000">
    <property type="component" value="Unplaced"/>
</dbReference>
<comment type="function">
    <text evidence="5">Catalyzes the O-sulfation of tyrosine residues within acidic motifs of polypeptides, using 3'-phosphoadenylyl sulfate (PAPS) as cosubstrate.</text>
</comment>
<keyword evidence="6" id="KW-1185">Reference proteome</keyword>
<comment type="catalytic activity">
    <reaction evidence="4 5">
        <text>L-tyrosyl-[protein] + 3'-phosphoadenylyl sulfate = O-sulfo-L-tyrosine-[protein] + adenosine 3',5'-bisphosphate + H(+)</text>
        <dbReference type="Rhea" id="RHEA:16801"/>
        <dbReference type="Rhea" id="RHEA-COMP:10136"/>
        <dbReference type="Rhea" id="RHEA-COMP:11688"/>
        <dbReference type="ChEBI" id="CHEBI:15378"/>
        <dbReference type="ChEBI" id="CHEBI:46858"/>
        <dbReference type="ChEBI" id="CHEBI:58339"/>
        <dbReference type="ChEBI" id="CHEBI:58343"/>
        <dbReference type="ChEBI" id="CHEBI:65286"/>
        <dbReference type="EC" id="2.8.2.20"/>
    </reaction>
</comment>
<sequence>MTMRLSRGGSRRTMFCVVFLVLLVLVMMLRLGILCYTEEELPAMVTADKYVMDGDKKYPYNREMPLIFIGGVPRSGTTLMRAMLDAHPDIR</sequence>
<comment type="similarity">
    <text evidence="1 5">Belongs to the protein sulfotransferase family.</text>
</comment>
<dbReference type="InterPro" id="IPR027417">
    <property type="entry name" value="P-loop_NTPase"/>
</dbReference>
<accession>A0ABM1M8P9</accession>
<dbReference type="Gene3D" id="3.40.50.300">
    <property type="entry name" value="P-loop containing nucleotide triphosphate hydrolases"/>
    <property type="match status" value="1"/>
</dbReference>
<keyword evidence="3 5" id="KW-0808">Transferase</keyword>
<gene>
    <name evidence="7" type="primary">LOC108558528</name>
</gene>
<evidence type="ECO:0000256" key="2">
    <source>
        <dbReference type="ARBA" id="ARBA00013262"/>
    </source>
</evidence>
<dbReference type="GeneID" id="108558528"/>
<evidence type="ECO:0000313" key="6">
    <source>
        <dbReference type="Proteomes" id="UP000695000"/>
    </source>
</evidence>
<organism evidence="6 7">
    <name type="scientific">Nicrophorus vespilloides</name>
    <name type="common">Boreal carrion beetle</name>
    <dbReference type="NCBI Taxonomy" id="110193"/>
    <lineage>
        <taxon>Eukaryota</taxon>
        <taxon>Metazoa</taxon>
        <taxon>Ecdysozoa</taxon>
        <taxon>Arthropoda</taxon>
        <taxon>Hexapoda</taxon>
        <taxon>Insecta</taxon>
        <taxon>Pterygota</taxon>
        <taxon>Neoptera</taxon>
        <taxon>Endopterygota</taxon>
        <taxon>Coleoptera</taxon>
        <taxon>Polyphaga</taxon>
        <taxon>Staphyliniformia</taxon>
        <taxon>Silphidae</taxon>
        <taxon>Nicrophorinae</taxon>
        <taxon>Nicrophorus</taxon>
    </lineage>
</organism>
<dbReference type="PANTHER" id="PTHR12788">
    <property type="entry name" value="PROTEIN-TYROSINE SULFOTRANSFERASE 2"/>
    <property type="match status" value="1"/>
</dbReference>
<dbReference type="InterPro" id="IPR026634">
    <property type="entry name" value="TPST-like"/>
</dbReference>
<dbReference type="SUPFAM" id="SSF52540">
    <property type="entry name" value="P-loop containing nucleoside triphosphate hydrolases"/>
    <property type="match status" value="1"/>
</dbReference>
<dbReference type="PANTHER" id="PTHR12788:SF10">
    <property type="entry name" value="PROTEIN-TYROSINE SULFOTRANSFERASE"/>
    <property type="match status" value="1"/>
</dbReference>
<name>A0ABM1M8P9_NICVS</name>
<dbReference type="RefSeq" id="XP_017770949.1">
    <property type="nucleotide sequence ID" value="XM_017915460.1"/>
</dbReference>